<feature type="region of interest" description="Disordered" evidence="1">
    <location>
        <begin position="26"/>
        <end position="49"/>
    </location>
</feature>
<comment type="caution">
    <text evidence="2">The sequence shown here is derived from an EMBL/GenBank/DDBJ whole genome shotgun (WGS) entry which is preliminary data.</text>
</comment>
<dbReference type="GeneID" id="90839134"/>
<organism evidence="2 3">
    <name type="scientific">Exiguobacterium indicum</name>
    <dbReference type="NCBI Taxonomy" id="296995"/>
    <lineage>
        <taxon>Bacteria</taxon>
        <taxon>Bacillati</taxon>
        <taxon>Bacillota</taxon>
        <taxon>Bacilli</taxon>
        <taxon>Bacillales</taxon>
        <taxon>Bacillales Family XII. Incertae Sedis</taxon>
        <taxon>Exiguobacterium</taxon>
    </lineage>
</organism>
<keyword evidence="3" id="KW-1185">Reference proteome</keyword>
<dbReference type="RefSeq" id="WP_023468457.1">
    <property type="nucleotide sequence ID" value="NZ_FMYN01000001.1"/>
</dbReference>
<evidence type="ECO:0000313" key="2">
    <source>
        <dbReference type="EMBL" id="MEI4461071.1"/>
    </source>
</evidence>
<proteinExistence type="predicted"/>
<gene>
    <name evidence="2" type="ORF">SZL87_01395</name>
</gene>
<dbReference type="Proteomes" id="UP001387110">
    <property type="component" value="Unassembled WGS sequence"/>
</dbReference>
<accession>A0ABU8EDP9</accession>
<dbReference type="EMBL" id="JBAWKY010000001">
    <property type="protein sequence ID" value="MEI4461071.1"/>
    <property type="molecule type" value="Genomic_DNA"/>
</dbReference>
<protein>
    <recommendedName>
        <fullName evidence="4">Tumour necrosis factor receptor superfamily member 19</fullName>
    </recommendedName>
</protein>
<sequence>MIFIAIFLAVGGVVWFISARSQSKHRSLDDQEYTLNQHDVHQQQNHRDF</sequence>
<evidence type="ECO:0000256" key="1">
    <source>
        <dbReference type="SAM" id="MobiDB-lite"/>
    </source>
</evidence>
<feature type="compositionally biased region" description="Basic and acidic residues" evidence="1">
    <location>
        <begin position="38"/>
        <end position="49"/>
    </location>
</feature>
<evidence type="ECO:0000313" key="3">
    <source>
        <dbReference type="Proteomes" id="UP001387110"/>
    </source>
</evidence>
<reference evidence="2 3" key="1">
    <citation type="submission" date="2023-12" db="EMBL/GenBank/DDBJ databases">
        <authorList>
            <person name="Easwaran N."/>
            <person name="Lazarus H.P.S."/>
        </authorList>
    </citation>
    <scope>NUCLEOTIDE SEQUENCE [LARGE SCALE GENOMIC DNA]</scope>
    <source>
        <strain evidence="2 3">VIT-2023</strain>
    </source>
</reference>
<name>A0ABU8EDP9_9BACL</name>
<evidence type="ECO:0008006" key="4">
    <source>
        <dbReference type="Google" id="ProtNLM"/>
    </source>
</evidence>